<feature type="region of interest" description="Disordered" evidence="1">
    <location>
        <begin position="160"/>
        <end position="187"/>
    </location>
</feature>
<accession>A0A178EUM7</accession>
<gene>
    <name evidence="3" type="ORF">A7C99_6097</name>
</gene>
<organism evidence="3 4">
    <name type="scientific">Trichophyton rubrum</name>
    <name type="common">Athlete's foot fungus</name>
    <name type="synonym">Epidermophyton rubrum</name>
    <dbReference type="NCBI Taxonomy" id="5551"/>
    <lineage>
        <taxon>Eukaryota</taxon>
        <taxon>Fungi</taxon>
        <taxon>Dikarya</taxon>
        <taxon>Ascomycota</taxon>
        <taxon>Pezizomycotina</taxon>
        <taxon>Eurotiomycetes</taxon>
        <taxon>Eurotiomycetidae</taxon>
        <taxon>Onygenales</taxon>
        <taxon>Arthrodermataceae</taxon>
        <taxon>Trichophyton</taxon>
    </lineage>
</organism>
<feature type="transmembrane region" description="Helical" evidence="2">
    <location>
        <begin position="135"/>
        <end position="155"/>
    </location>
</feature>
<feature type="region of interest" description="Disordered" evidence="1">
    <location>
        <begin position="1"/>
        <end position="37"/>
    </location>
</feature>
<dbReference type="EMBL" id="LHPM01000018">
    <property type="protein sequence ID" value="OAL63698.1"/>
    <property type="molecule type" value="Genomic_DNA"/>
</dbReference>
<keyword evidence="2" id="KW-0472">Membrane</keyword>
<sequence>MSPSRRRVKNEGGRCRRCEDEAEDEETKTKTKTKNYGDDPELELSWRWALPGHRPVIHPRLRCSTSATAWMAHGLSVRLSGWLAGCGLAEFSISVVAMAGGSEYGEIKQAKHHPRTRIRGDAAPGIMHPSAIRSLAMLASVPYTCIALLLSVIVISEPAARQAGRQPDRQPADTSPTPSLLPAFPEEHLNGTTGSAANCGGFVCLARPSTSAA</sequence>
<evidence type="ECO:0000313" key="3">
    <source>
        <dbReference type="EMBL" id="OAL63698.1"/>
    </source>
</evidence>
<evidence type="ECO:0000313" key="4">
    <source>
        <dbReference type="Proteomes" id="UP000243015"/>
    </source>
</evidence>
<keyword evidence="2" id="KW-1133">Transmembrane helix</keyword>
<comment type="caution">
    <text evidence="3">The sequence shown here is derived from an EMBL/GenBank/DDBJ whole genome shotgun (WGS) entry which is preliminary data.</text>
</comment>
<name>A0A178EUM7_TRIRU</name>
<feature type="compositionally biased region" description="Basic and acidic residues" evidence="1">
    <location>
        <begin position="9"/>
        <end position="19"/>
    </location>
</feature>
<protein>
    <submittedName>
        <fullName evidence="3">Uncharacterized protein</fullName>
    </submittedName>
</protein>
<proteinExistence type="predicted"/>
<reference evidence="3 4" key="1">
    <citation type="submission" date="2016-05" db="EMBL/GenBank/DDBJ databases">
        <title>Genome sequencing of Trichophyton rubrum CMCC(F)T1i isolated from hair.</title>
        <authorList>
            <person name="Zhan P."/>
            <person name="Tao Y."/>
            <person name="Liu W."/>
        </authorList>
    </citation>
    <scope>NUCLEOTIDE SEQUENCE [LARGE SCALE GENOMIC DNA]</scope>
    <source>
        <strain evidence="4">CMCC(F)T1i</strain>
    </source>
</reference>
<keyword evidence="2" id="KW-0812">Transmembrane</keyword>
<evidence type="ECO:0000256" key="2">
    <source>
        <dbReference type="SAM" id="Phobius"/>
    </source>
</evidence>
<dbReference type="Proteomes" id="UP000243015">
    <property type="component" value="Unassembled WGS sequence"/>
</dbReference>
<evidence type="ECO:0000256" key="1">
    <source>
        <dbReference type="SAM" id="MobiDB-lite"/>
    </source>
</evidence>
<dbReference type="AlphaFoldDB" id="A0A178EUM7"/>